<feature type="compositionally biased region" description="Low complexity" evidence="1">
    <location>
        <begin position="28"/>
        <end position="99"/>
    </location>
</feature>
<accession>A0A1D9E0L9</accession>
<dbReference type="EMBL" id="CP015208">
    <property type="protein sequence ID" value="AOY56612.1"/>
    <property type="molecule type" value="Genomic_DNA"/>
</dbReference>
<name>A0A1D9E0L9_9MICO</name>
<keyword evidence="3" id="KW-1185">Reference proteome</keyword>
<organism evidence="2 3">
    <name type="scientific">Candidatus Rhodoluna planktonica</name>
    <dbReference type="NCBI Taxonomy" id="535712"/>
    <lineage>
        <taxon>Bacteria</taxon>
        <taxon>Bacillati</taxon>
        <taxon>Actinomycetota</taxon>
        <taxon>Actinomycetes</taxon>
        <taxon>Micrococcales</taxon>
        <taxon>Microbacteriaceae</taxon>
        <taxon>Luna cluster</taxon>
        <taxon>Luna-1 subcluster</taxon>
        <taxon>Rhodoluna</taxon>
    </lineage>
</organism>
<feature type="region of interest" description="Disordered" evidence="1">
    <location>
        <begin position="26"/>
        <end position="99"/>
    </location>
</feature>
<protein>
    <recommendedName>
        <fullName evidence="4">FMN-binding domain-containing protein</fullName>
    </recommendedName>
</protein>
<dbReference type="KEGG" id="rpla:A4Z71_06655"/>
<sequence length="183" mass="18173">MGLLSIGVIAASYQLGAHANQPIGETVASTTATGSGSPAPESGTTTSESGSTAASTAPATTDQGAATSAAAGTSQSSASSTATKPKTAEPTTKAPAAKTVSKTSTAVNYKYGTIQLEVVKSGSTIKDINLIQATTEGREYAQVPPILVQAALAAQGSNFGNISRATFVTNAFKQALDDALAKF</sequence>
<reference evidence="2 3" key="1">
    <citation type="journal article" date="2016" name="Biochim. Biophys. Acta">
        <title>Photochemical characterization of actinorhodopsin and its functional existence in the natural host.</title>
        <authorList>
            <person name="Nakamura S."/>
            <person name="Kikukawa T."/>
            <person name="Tamogami J."/>
            <person name="Kamiya M."/>
            <person name="Aizawa T."/>
            <person name="Hahn M.W."/>
            <person name="Ihara K."/>
            <person name="Kamo N."/>
            <person name="Demura M."/>
        </authorList>
    </citation>
    <scope>NUCLEOTIDE SEQUENCE [LARGE SCALE GENOMIC DNA]</scope>
    <source>
        <strain evidence="2 3">MWH-Dar1</strain>
    </source>
</reference>
<gene>
    <name evidence="2" type="ORF">A4Z71_06655</name>
</gene>
<evidence type="ECO:0000313" key="3">
    <source>
        <dbReference type="Proteomes" id="UP000243784"/>
    </source>
</evidence>
<proteinExistence type="predicted"/>
<evidence type="ECO:0000256" key="1">
    <source>
        <dbReference type="SAM" id="MobiDB-lite"/>
    </source>
</evidence>
<evidence type="ECO:0008006" key="4">
    <source>
        <dbReference type="Google" id="ProtNLM"/>
    </source>
</evidence>
<dbReference type="Proteomes" id="UP000243784">
    <property type="component" value="Chromosome"/>
</dbReference>
<evidence type="ECO:0000313" key="2">
    <source>
        <dbReference type="EMBL" id="AOY56612.1"/>
    </source>
</evidence>
<dbReference type="STRING" id="535712.A4Z71_06655"/>
<dbReference type="AlphaFoldDB" id="A0A1D9E0L9"/>